<proteinExistence type="inferred from homology"/>
<comment type="caution">
    <text evidence="4">The sequence shown here is derived from an EMBL/GenBank/DDBJ whole genome shotgun (WGS) entry which is preliminary data.</text>
</comment>
<dbReference type="HAMAP" id="MF_00674">
    <property type="entry name" value="UPF0251"/>
    <property type="match status" value="1"/>
</dbReference>
<dbReference type="Proteomes" id="UP000606870">
    <property type="component" value="Unassembled WGS sequence"/>
</dbReference>
<evidence type="ECO:0000256" key="2">
    <source>
        <dbReference type="HAMAP-Rule" id="MF_00674"/>
    </source>
</evidence>
<comment type="similarity">
    <text evidence="1 2">Belongs to the UPF0251 family.</text>
</comment>
<dbReference type="InterPro" id="IPR002852">
    <property type="entry name" value="UPF0251"/>
</dbReference>
<evidence type="ECO:0000256" key="3">
    <source>
        <dbReference type="SAM" id="MobiDB-lite"/>
    </source>
</evidence>
<reference evidence="4 5" key="1">
    <citation type="submission" date="2020-08" db="EMBL/GenBank/DDBJ databases">
        <authorList>
            <person name="Liu C."/>
            <person name="Sun Q."/>
        </authorList>
    </citation>
    <scope>NUCLEOTIDE SEQUENCE [LARGE SCALE GENOMIC DNA]</scope>
    <source>
        <strain evidence="4 5">NSJ-59</strain>
    </source>
</reference>
<organism evidence="4 5">
    <name type="scientific">Megasphaera hominis</name>
    <dbReference type="NCBI Taxonomy" id="159836"/>
    <lineage>
        <taxon>Bacteria</taxon>
        <taxon>Bacillati</taxon>
        <taxon>Bacillota</taxon>
        <taxon>Negativicutes</taxon>
        <taxon>Veillonellales</taxon>
        <taxon>Veillonellaceae</taxon>
        <taxon>Megasphaera</taxon>
    </lineage>
</organism>
<dbReference type="Pfam" id="PF02001">
    <property type="entry name" value="DUF134"/>
    <property type="match status" value="1"/>
</dbReference>
<dbReference type="PANTHER" id="PTHR37478">
    <property type="match status" value="1"/>
</dbReference>
<evidence type="ECO:0000256" key="1">
    <source>
        <dbReference type="ARBA" id="ARBA00009350"/>
    </source>
</evidence>
<dbReference type="EMBL" id="JACOGK010000022">
    <property type="protein sequence ID" value="MBC3537263.1"/>
    <property type="molecule type" value="Genomic_DNA"/>
</dbReference>
<keyword evidence="5" id="KW-1185">Reference proteome</keyword>
<gene>
    <name evidence="4" type="ORF">H8J70_08355</name>
</gene>
<evidence type="ECO:0000313" key="5">
    <source>
        <dbReference type="Proteomes" id="UP000606870"/>
    </source>
</evidence>
<accession>A0ABR6VJJ0</accession>
<dbReference type="RefSeq" id="WP_186503525.1">
    <property type="nucleotide sequence ID" value="NZ_JACOGK010000022.1"/>
</dbReference>
<evidence type="ECO:0000313" key="4">
    <source>
        <dbReference type="EMBL" id="MBC3537263.1"/>
    </source>
</evidence>
<dbReference type="PANTHER" id="PTHR37478:SF2">
    <property type="entry name" value="UPF0251 PROTEIN TK0562"/>
    <property type="match status" value="1"/>
</dbReference>
<name>A0ABR6VJJ0_9FIRM</name>
<feature type="region of interest" description="Disordered" evidence="3">
    <location>
        <begin position="108"/>
        <end position="131"/>
    </location>
</feature>
<protein>
    <recommendedName>
        <fullName evidence="2">UPF0251 protein H8J70_08355</fullName>
    </recommendedName>
</protein>
<sequence>MPRPQRCRLVCSLPRQEAFVPDGPDSCTDTVIMTVDEYEVIRLMDLIGLTQEQAAAQMNVGRTTVTGIYESARHKVAEALVYGKRLLIQGGKIKICERAGTCHHPCCRAQDQKEGEGSDPLSPQKEHDINE</sequence>